<reference evidence="10" key="1">
    <citation type="submission" date="2021-12" db="EMBL/GenBank/DDBJ databases">
        <authorList>
            <person name="Lee J.-H."/>
            <person name="Kim S.-B."/>
        </authorList>
    </citation>
    <scope>NUCLEOTIDE SEQUENCE</scope>
    <source>
        <strain evidence="10">NR30</strain>
    </source>
</reference>
<sequence>MIPAPRRVLAGAGEVRLTARSQLYAGPATEGVGRWLRTVLWQATGLPLSEGRELDDAADDGIGLQLDPALGAEEYRLTSDGDGVLIEGGSAAGVFWGAQTLRQLLGPDAYRRAPLDRDRGWAVPHLTIEDSPRFRWRGLMLDVARHFMPKEGVLRHLDLMAAHKLNVFHFHLTDDQGWRVEIKRYPRLTEAGSWRARTKFGHRASPLWEEKPHGGFYTQDDIREIVAHAAERHITVVPEIDVPGHSQAAIAAYPELGNTDVIDTTALSVWDNWGISANVLAPTDNTLRFYEGVFEELLGLFPSEFIHVGGDECLKDQWRRSPTAQARIKELGLADEDGLQAWFIGHFDKWLTARGRRLIGWDEILEGGLAEGAAVSSWRGYAGGVAAAQAGHDVVMCPEQYVYLDHRQAAGEDEPVPIAHVRTLEDVYRFEPVPPELTPDQAGHVLGTQANVWTEVMEDPARVEYQTYPRLSAFAEVAWSALPAPAERDFADFERRMAVHYRRLDALGVGYRPPAGPLPWQKRPGVLGRPKEGAPPNR</sequence>
<keyword evidence="4" id="KW-0378">Hydrolase</keyword>
<dbReference type="EC" id="3.2.1.52" evidence="3"/>
<evidence type="ECO:0000256" key="2">
    <source>
        <dbReference type="ARBA" id="ARBA00006285"/>
    </source>
</evidence>
<evidence type="ECO:0000256" key="6">
    <source>
        <dbReference type="PIRSR" id="PIRSR625705-1"/>
    </source>
</evidence>
<feature type="domain" description="Glycoside hydrolase family 20 catalytic" evidence="8">
    <location>
        <begin position="134"/>
        <end position="481"/>
    </location>
</feature>
<evidence type="ECO:0000259" key="8">
    <source>
        <dbReference type="Pfam" id="PF00728"/>
    </source>
</evidence>
<dbReference type="GO" id="GO:0030203">
    <property type="term" value="P:glycosaminoglycan metabolic process"/>
    <property type="evidence" value="ECO:0007669"/>
    <property type="project" value="TreeGrafter"/>
</dbReference>
<protein>
    <recommendedName>
        <fullName evidence="3">beta-N-acetylhexosaminidase</fullName>
        <ecNumber evidence="3">3.2.1.52</ecNumber>
    </recommendedName>
</protein>
<feature type="region of interest" description="Disordered" evidence="7">
    <location>
        <begin position="513"/>
        <end position="538"/>
    </location>
</feature>
<evidence type="ECO:0000256" key="5">
    <source>
        <dbReference type="ARBA" id="ARBA00023295"/>
    </source>
</evidence>
<dbReference type="Pfam" id="PF02838">
    <property type="entry name" value="Glyco_hydro_20b"/>
    <property type="match status" value="1"/>
</dbReference>
<proteinExistence type="inferred from homology"/>
<dbReference type="InterPro" id="IPR025705">
    <property type="entry name" value="Beta_hexosaminidase_sua/sub"/>
</dbReference>
<dbReference type="Gene3D" id="3.20.20.80">
    <property type="entry name" value="Glycosidases"/>
    <property type="match status" value="1"/>
</dbReference>
<comment type="caution">
    <text evidence="10">The sequence shown here is derived from an EMBL/GenBank/DDBJ whole genome shotgun (WGS) entry which is preliminary data.</text>
</comment>
<comment type="catalytic activity">
    <reaction evidence="1">
        <text>Hydrolysis of terminal non-reducing N-acetyl-D-hexosamine residues in N-acetyl-beta-D-hexosaminides.</text>
        <dbReference type="EC" id="3.2.1.52"/>
    </reaction>
</comment>
<dbReference type="PANTHER" id="PTHR22600">
    <property type="entry name" value="BETA-HEXOSAMINIDASE"/>
    <property type="match status" value="1"/>
</dbReference>
<evidence type="ECO:0000313" key="10">
    <source>
        <dbReference type="EMBL" id="MCD9878572.1"/>
    </source>
</evidence>
<evidence type="ECO:0000256" key="4">
    <source>
        <dbReference type="ARBA" id="ARBA00022801"/>
    </source>
</evidence>
<dbReference type="GO" id="GO:0016020">
    <property type="term" value="C:membrane"/>
    <property type="evidence" value="ECO:0007669"/>
    <property type="project" value="TreeGrafter"/>
</dbReference>
<gene>
    <name evidence="10" type="ORF">LJ657_34165</name>
</gene>
<accession>A0A9Q3VUU7</accession>
<evidence type="ECO:0000256" key="3">
    <source>
        <dbReference type="ARBA" id="ARBA00012663"/>
    </source>
</evidence>
<dbReference type="Pfam" id="PF00728">
    <property type="entry name" value="Glyco_hydro_20"/>
    <property type="match status" value="1"/>
</dbReference>
<evidence type="ECO:0000256" key="1">
    <source>
        <dbReference type="ARBA" id="ARBA00001231"/>
    </source>
</evidence>
<dbReference type="PRINTS" id="PR00738">
    <property type="entry name" value="GLHYDRLASE20"/>
</dbReference>
<dbReference type="Gene3D" id="3.30.379.10">
    <property type="entry name" value="Chitobiase/beta-hexosaminidase domain 2-like"/>
    <property type="match status" value="1"/>
</dbReference>
<dbReference type="InterPro" id="IPR015882">
    <property type="entry name" value="HEX_bac_N"/>
</dbReference>
<dbReference type="Proteomes" id="UP001108029">
    <property type="component" value="Unassembled WGS sequence"/>
</dbReference>
<dbReference type="CDD" id="cd06563">
    <property type="entry name" value="GH20_chitobiase-like"/>
    <property type="match status" value="1"/>
</dbReference>
<dbReference type="SUPFAM" id="SSF55545">
    <property type="entry name" value="beta-N-acetylhexosaminidase-like domain"/>
    <property type="match status" value="1"/>
</dbReference>
<dbReference type="InterPro" id="IPR017853">
    <property type="entry name" value="GH"/>
</dbReference>
<evidence type="ECO:0000256" key="7">
    <source>
        <dbReference type="SAM" id="MobiDB-lite"/>
    </source>
</evidence>
<comment type="similarity">
    <text evidence="2">Belongs to the glycosyl hydrolase 20 family.</text>
</comment>
<dbReference type="GO" id="GO:0005975">
    <property type="term" value="P:carbohydrate metabolic process"/>
    <property type="evidence" value="ECO:0007669"/>
    <property type="project" value="InterPro"/>
</dbReference>
<feature type="active site" description="Proton donor" evidence="6">
    <location>
        <position position="312"/>
    </location>
</feature>
<dbReference type="PANTHER" id="PTHR22600:SF57">
    <property type="entry name" value="BETA-N-ACETYLHEXOSAMINIDASE"/>
    <property type="match status" value="1"/>
</dbReference>
<keyword evidence="11" id="KW-1185">Reference proteome</keyword>
<organism evidence="10 11">
    <name type="scientific">Streptomyces guryensis</name>
    <dbReference type="NCBI Taxonomy" id="2886947"/>
    <lineage>
        <taxon>Bacteria</taxon>
        <taxon>Bacillati</taxon>
        <taxon>Actinomycetota</taxon>
        <taxon>Actinomycetes</taxon>
        <taxon>Kitasatosporales</taxon>
        <taxon>Streptomycetaceae</taxon>
        <taxon>Streptomyces</taxon>
    </lineage>
</organism>
<dbReference type="AlphaFoldDB" id="A0A9Q3VUU7"/>
<dbReference type="GO" id="GO:0004563">
    <property type="term" value="F:beta-N-acetylhexosaminidase activity"/>
    <property type="evidence" value="ECO:0007669"/>
    <property type="project" value="UniProtKB-EC"/>
</dbReference>
<dbReference type="SUPFAM" id="SSF51445">
    <property type="entry name" value="(Trans)glycosidases"/>
    <property type="match status" value="1"/>
</dbReference>
<dbReference type="InterPro" id="IPR015883">
    <property type="entry name" value="Glyco_hydro_20_cat"/>
</dbReference>
<dbReference type="InterPro" id="IPR029018">
    <property type="entry name" value="Hex-like_dom2"/>
</dbReference>
<dbReference type="EMBL" id="JAJSBI010000022">
    <property type="protein sequence ID" value="MCD9878572.1"/>
    <property type="molecule type" value="Genomic_DNA"/>
</dbReference>
<evidence type="ECO:0000259" key="9">
    <source>
        <dbReference type="Pfam" id="PF02838"/>
    </source>
</evidence>
<feature type="domain" description="Beta-hexosaminidase bacterial type N-terminal" evidence="9">
    <location>
        <begin position="2"/>
        <end position="130"/>
    </location>
</feature>
<dbReference type="PIRSF" id="PIRSF001093">
    <property type="entry name" value="B-hxosamndse_ab_euk"/>
    <property type="match status" value="1"/>
</dbReference>
<evidence type="ECO:0000313" key="11">
    <source>
        <dbReference type="Proteomes" id="UP001108029"/>
    </source>
</evidence>
<name>A0A9Q3VUU7_9ACTN</name>
<keyword evidence="5" id="KW-0326">Glycosidase</keyword>